<dbReference type="EMBL" id="CAJVQB010078414">
    <property type="protein sequence ID" value="CAG8845145.1"/>
    <property type="molecule type" value="Genomic_DNA"/>
</dbReference>
<keyword evidence="1" id="KW-0175">Coiled coil</keyword>
<dbReference type="Proteomes" id="UP000789901">
    <property type="component" value="Unassembled WGS sequence"/>
</dbReference>
<accession>A0ABN7X0J8</accession>
<evidence type="ECO:0000256" key="1">
    <source>
        <dbReference type="SAM" id="Coils"/>
    </source>
</evidence>
<comment type="caution">
    <text evidence="3">The sequence shown here is derived from an EMBL/GenBank/DDBJ whole genome shotgun (WGS) entry which is preliminary data.</text>
</comment>
<evidence type="ECO:0000313" key="3">
    <source>
        <dbReference type="EMBL" id="CAG8845145.1"/>
    </source>
</evidence>
<feature type="region of interest" description="Disordered" evidence="2">
    <location>
        <begin position="221"/>
        <end position="245"/>
    </location>
</feature>
<evidence type="ECO:0000313" key="4">
    <source>
        <dbReference type="Proteomes" id="UP000789901"/>
    </source>
</evidence>
<feature type="compositionally biased region" description="Polar residues" evidence="2">
    <location>
        <begin position="231"/>
        <end position="245"/>
    </location>
</feature>
<feature type="compositionally biased region" description="Basic and acidic residues" evidence="2">
    <location>
        <begin position="221"/>
        <end position="230"/>
    </location>
</feature>
<proteinExistence type="predicted"/>
<sequence length="245" mass="29095">MTKDDLQKELKEKVKEGIKPSHLKRSKSLNDLPKPEPEILYNAVEENRIEELKQKITRLEDQIIELRLSKLKEFGEYLEQKKELKAELESNINYGVKEIERLENKLKSINKKKLELQDQLSQTQSKNARLELKLIEEQNKDTPLAPNSTNTYGQKTKETIYNKPKNYYQDRPTFHRGLFWIGQNNPSIDKRSFDNLIQDLKRQVQHYQNLYQRRVSEDVDKLNNREEKGTQTDLSDQQINLLTQQ</sequence>
<feature type="region of interest" description="Disordered" evidence="2">
    <location>
        <begin position="13"/>
        <end position="36"/>
    </location>
</feature>
<keyword evidence="4" id="KW-1185">Reference proteome</keyword>
<reference evidence="3 4" key="1">
    <citation type="submission" date="2021-06" db="EMBL/GenBank/DDBJ databases">
        <authorList>
            <person name="Kallberg Y."/>
            <person name="Tangrot J."/>
            <person name="Rosling A."/>
        </authorList>
    </citation>
    <scope>NUCLEOTIDE SEQUENCE [LARGE SCALE GENOMIC DNA]</scope>
    <source>
        <strain evidence="3 4">120-4 pot B 10/14</strain>
    </source>
</reference>
<feature type="coiled-coil region" evidence="1">
    <location>
        <begin position="42"/>
        <end position="140"/>
    </location>
</feature>
<gene>
    <name evidence="3" type="ORF">GMARGA_LOCUS37478</name>
</gene>
<organism evidence="3 4">
    <name type="scientific">Gigaspora margarita</name>
    <dbReference type="NCBI Taxonomy" id="4874"/>
    <lineage>
        <taxon>Eukaryota</taxon>
        <taxon>Fungi</taxon>
        <taxon>Fungi incertae sedis</taxon>
        <taxon>Mucoromycota</taxon>
        <taxon>Glomeromycotina</taxon>
        <taxon>Glomeromycetes</taxon>
        <taxon>Diversisporales</taxon>
        <taxon>Gigasporaceae</taxon>
        <taxon>Gigaspora</taxon>
    </lineage>
</organism>
<name>A0ABN7X0J8_GIGMA</name>
<evidence type="ECO:0000256" key="2">
    <source>
        <dbReference type="SAM" id="MobiDB-lite"/>
    </source>
</evidence>
<protein>
    <submittedName>
        <fullName evidence="3">26288_t:CDS:1</fullName>
    </submittedName>
</protein>